<dbReference type="KEGG" id="cvn:111106807"/>
<proteinExistence type="predicted"/>
<evidence type="ECO:0000256" key="1">
    <source>
        <dbReference type="SAM" id="Phobius"/>
    </source>
</evidence>
<dbReference type="GeneID" id="111106807"/>
<keyword evidence="1" id="KW-0472">Membrane</keyword>
<keyword evidence="2" id="KW-1185">Reference proteome</keyword>
<reference evidence="3" key="1">
    <citation type="submission" date="2025-08" db="UniProtKB">
        <authorList>
            <consortium name="RefSeq"/>
        </authorList>
    </citation>
    <scope>IDENTIFICATION</scope>
    <source>
        <tissue evidence="3">Whole sample</tissue>
    </source>
</reference>
<name>A0A8B8B1P8_CRAVI</name>
<evidence type="ECO:0000313" key="3">
    <source>
        <dbReference type="RefSeq" id="XP_022297335.1"/>
    </source>
</evidence>
<keyword evidence="1" id="KW-0812">Transmembrane</keyword>
<dbReference type="OrthoDB" id="6203097at2759"/>
<organism evidence="2 3">
    <name type="scientific">Crassostrea virginica</name>
    <name type="common">Eastern oyster</name>
    <dbReference type="NCBI Taxonomy" id="6565"/>
    <lineage>
        <taxon>Eukaryota</taxon>
        <taxon>Metazoa</taxon>
        <taxon>Spiralia</taxon>
        <taxon>Lophotrochozoa</taxon>
        <taxon>Mollusca</taxon>
        <taxon>Bivalvia</taxon>
        <taxon>Autobranchia</taxon>
        <taxon>Pteriomorphia</taxon>
        <taxon>Ostreida</taxon>
        <taxon>Ostreoidea</taxon>
        <taxon>Ostreidae</taxon>
        <taxon>Crassostrea</taxon>
    </lineage>
</organism>
<evidence type="ECO:0000313" key="2">
    <source>
        <dbReference type="Proteomes" id="UP000694844"/>
    </source>
</evidence>
<feature type="transmembrane region" description="Helical" evidence="1">
    <location>
        <begin position="243"/>
        <end position="268"/>
    </location>
</feature>
<accession>A0A8B8B1P8</accession>
<keyword evidence="1" id="KW-1133">Transmembrane helix</keyword>
<dbReference type="RefSeq" id="XP_022297335.1">
    <property type="nucleotide sequence ID" value="XM_022441627.1"/>
</dbReference>
<dbReference type="Proteomes" id="UP000694844">
    <property type="component" value="Chromosome 8"/>
</dbReference>
<dbReference type="AlphaFoldDB" id="A0A8B8B1P8"/>
<protein>
    <submittedName>
        <fullName evidence="3">Uncharacterized protein LOC111106807</fullName>
    </submittedName>
</protein>
<gene>
    <name evidence="3" type="primary">LOC111106807</name>
</gene>
<sequence>MGYIFSKIFGYKDDSHGQEENRSENGSVCTKHNFNNTGCHITTRGKLVLVLDSMNQTFHKQMQCFSDYVCTRLEKTNMTIEVLNGENSKNQHKPSHVNLDELRTKLSNLASEFNGKENEAGMAVILSDRRLTSANFSDIPDDREPFLYIVNIGHSGEEKNSCYRQHRSISEMRNISFIGQEMESIGCNGGKDYMQANCPQRFTTPISKSSFTFSSTGGKTHMQENSSHFLMTPSPKPTTSPVVGMPLIILSVLGALVLAILIILYLIFRPKCHKRGKAKRNTFMESSAGCGGFDGYPAPRNRESRPSLEINDVYNVLWEKERRRTDTQDNYHHIDIRFAHQTVDTSLYDVAGAKPGDLDDDVFKSLD</sequence>